<comment type="subcellular location">
    <subcellularLocation>
        <location evidence="1">Periplasm</location>
    </subcellularLocation>
</comment>
<sequence length="376" mass="39659">MAPHFYGTPVNRRAVLRGSTLGALGLFAGGAALSACGNSAQNVAAPAPATPAAAPAAADVKGTATYLNYPGWIGPNTVADFEKQYPGAQIKQTASGFESSVGVAGTIAQNPKEYDLVYVSRVMAQQMEAGQLILPIDEKSVPSLSNVEPKMRELFPFGVCIDTAVSCIAYRKDLVDEPLTSWADFWRVAPKYSGKVTFIGNDTSAIGVALMYSGFDPNSNDQGELDKAKAALLQLKPHIQAFKVSDLAKGLQEGSAVMSSGWSYEMAAAAITDPNIAVVYPTDGSLASIEGVVAVAQTDVPNVALAWLDFIMQPEQYADFVNATSAARTSTAADSMINKDLLTPAFDYPDNAIVQNFTGAEGVKQRSRVWAEVQAG</sequence>
<dbReference type="RefSeq" id="WP_090363287.1">
    <property type="nucleotide sequence ID" value="NZ_CP059894.1"/>
</dbReference>
<keyword evidence="3 5" id="KW-0732">Signal</keyword>
<dbReference type="PANTHER" id="PTHR30222">
    <property type="entry name" value="SPERMIDINE/PUTRESCINE-BINDING PERIPLASMIC PROTEIN"/>
    <property type="match status" value="1"/>
</dbReference>
<dbReference type="STRING" id="1502745.SAMN02799620_05338"/>
<dbReference type="InterPro" id="IPR006311">
    <property type="entry name" value="TAT_signal"/>
</dbReference>
<dbReference type="EMBL" id="FMUB01000013">
    <property type="protein sequence ID" value="SCX31425.1"/>
    <property type="molecule type" value="Genomic_DNA"/>
</dbReference>
<evidence type="ECO:0000256" key="1">
    <source>
        <dbReference type="ARBA" id="ARBA00004418"/>
    </source>
</evidence>
<evidence type="ECO:0000313" key="6">
    <source>
        <dbReference type="EMBL" id="QNJ94821.1"/>
    </source>
</evidence>
<feature type="chain" id="PRO_5038216733" evidence="5">
    <location>
        <begin position="35"/>
        <end position="376"/>
    </location>
</feature>
<evidence type="ECO:0000313" key="8">
    <source>
        <dbReference type="Proteomes" id="UP000199707"/>
    </source>
</evidence>
<proteinExistence type="predicted"/>
<dbReference type="Pfam" id="PF13416">
    <property type="entry name" value="SBP_bac_8"/>
    <property type="match status" value="1"/>
</dbReference>
<dbReference type="SUPFAM" id="SSF53850">
    <property type="entry name" value="Periplasmic binding protein-like II"/>
    <property type="match status" value="1"/>
</dbReference>
<dbReference type="PANTHER" id="PTHR30222:SF17">
    <property type="entry name" value="SPERMIDINE_PUTRESCINE-BINDING PERIPLASMIC PROTEIN"/>
    <property type="match status" value="1"/>
</dbReference>
<evidence type="ECO:0000313" key="7">
    <source>
        <dbReference type="EMBL" id="SCX31425.1"/>
    </source>
</evidence>
<name>A0A1G4WX31_9MYCO</name>
<accession>A0A1G4WX31</accession>
<dbReference type="AlphaFoldDB" id="A0A1G4WX31"/>
<reference evidence="8" key="2">
    <citation type="submission" date="2016-10" db="EMBL/GenBank/DDBJ databases">
        <authorList>
            <person name="Varghese N."/>
            <person name="Submissions S."/>
        </authorList>
    </citation>
    <scope>NUCLEOTIDE SEQUENCE [LARGE SCALE GENOMIC DNA]</scope>
    <source>
        <strain evidence="8">UNC267MFSha1.1M11</strain>
    </source>
</reference>
<dbReference type="CDD" id="cd13590">
    <property type="entry name" value="PBP2_PotD_PotF_like"/>
    <property type="match status" value="1"/>
</dbReference>
<protein>
    <submittedName>
        <fullName evidence="6">Spermidine/putrescine ABC transporter substrate-binding protein</fullName>
    </submittedName>
    <submittedName>
        <fullName evidence="7">Spermidine/putrescine-binding protein</fullName>
    </submittedName>
</protein>
<evidence type="ECO:0000313" key="9">
    <source>
        <dbReference type="Proteomes" id="UP000515498"/>
    </source>
</evidence>
<dbReference type="KEGG" id="mflu:HZU40_11550"/>
<dbReference type="EMBL" id="CP059894">
    <property type="protein sequence ID" value="QNJ94821.1"/>
    <property type="molecule type" value="Genomic_DNA"/>
</dbReference>
<dbReference type="InterPro" id="IPR006059">
    <property type="entry name" value="SBP"/>
</dbReference>
<gene>
    <name evidence="6" type="ORF">HZU40_11550</name>
    <name evidence="7" type="ORF">SAMN02799620_05338</name>
</gene>
<dbReference type="PRINTS" id="PR00909">
    <property type="entry name" value="SPERMDNBNDNG"/>
</dbReference>
<dbReference type="Proteomes" id="UP000199707">
    <property type="component" value="Unassembled WGS sequence"/>
</dbReference>
<evidence type="ECO:0000256" key="3">
    <source>
        <dbReference type="ARBA" id="ARBA00022729"/>
    </source>
</evidence>
<organism evidence="7 8">
    <name type="scientific">Mycolicibacterium fluoranthenivorans</name>
    <dbReference type="NCBI Taxonomy" id="258505"/>
    <lineage>
        <taxon>Bacteria</taxon>
        <taxon>Bacillati</taxon>
        <taxon>Actinomycetota</taxon>
        <taxon>Actinomycetes</taxon>
        <taxon>Mycobacteriales</taxon>
        <taxon>Mycobacteriaceae</taxon>
        <taxon>Mycolicibacterium</taxon>
    </lineage>
</organism>
<dbReference type="InterPro" id="IPR001188">
    <property type="entry name" value="Sperm_putr-bd"/>
</dbReference>
<dbReference type="GO" id="GO:0015846">
    <property type="term" value="P:polyamine transport"/>
    <property type="evidence" value="ECO:0007669"/>
    <property type="project" value="InterPro"/>
</dbReference>
<keyword evidence="4" id="KW-0574">Periplasm</keyword>
<evidence type="ECO:0000256" key="4">
    <source>
        <dbReference type="ARBA" id="ARBA00022764"/>
    </source>
</evidence>
<keyword evidence="2" id="KW-0813">Transport</keyword>
<dbReference type="Proteomes" id="UP000515498">
    <property type="component" value="Chromosome"/>
</dbReference>
<dbReference type="Gene3D" id="3.40.190.10">
    <property type="entry name" value="Periplasmic binding protein-like II"/>
    <property type="match status" value="2"/>
</dbReference>
<evidence type="ECO:0000256" key="5">
    <source>
        <dbReference type="SAM" id="SignalP"/>
    </source>
</evidence>
<feature type="signal peptide" evidence="5">
    <location>
        <begin position="1"/>
        <end position="34"/>
    </location>
</feature>
<reference evidence="6 9" key="3">
    <citation type="submission" date="2020-07" db="EMBL/GenBank/DDBJ databases">
        <title>Draft genome sequence of four isobutane-metabolizing strains capable of cometabolically degrading diverse ether contaminants.</title>
        <authorList>
            <person name="Chen W."/>
            <person name="Faulkner N."/>
            <person name="Smith C."/>
            <person name="Hyman M."/>
        </authorList>
    </citation>
    <scope>NUCLEOTIDE SEQUENCE [LARGE SCALE GENOMIC DNA]</scope>
    <source>
        <strain evidence="6 9">2A</strain>
    </source>
</reference>
<evidence type="ECO:0000256" key="2">
    <source>
        <dbReference type="ARBA" id="ARBA00022448"/>
    </source>
</evidence>
<reference evidence="7" key="1">
    <citation type="submission" date="2016-10" db="EMBL/GenBank/DDBJ databases">
        <authorList>
            <person name="de Groot N.N."/>
        </authorList>
    </citation>
    <scope>NUCLEOTIDE SEQUENCE [LARGE SCALE GENOMIC DNA]</scope>
    <source>
        <strain evidence="7">UNC267MFSha1.1M11</strain>
    </source>
</reference>
<dbReference type="PROSITE" id="PS51318">
    <property type="entry name" value="TAT"/>
    <property type="match status" value="1"/>
</dbReference>
<dbReference type="GO" id="GO:0042597">
    <property type="term" value="C:periplasmic space"/>
    <property type="evidence" value="ECO:0007669"/>
    <property type="project" value="UniProtKB-SubCell"/>
</dbReference>
<dbReference type="GO" id="GO:0019808">
    <property type="term" value="F:polyamine binding"/>
    <property type="evidence" value="ECO:0007669"/>
    <property type="project" value="InterPro"/>
</dbReference>